<evidence type="ECO:0000256" key="3">
    <source>
        <dbReference type="ARBA" id="ARBA00022989"/>
    </source>
</evidence>
<dbReference type="GO" id="GO:0032259">
    <property type="term" value="P:methylation"/>
    <property type="evidence" value="ECO:0007669"/>
    <property type="project" value="UniProtKB-KW"/>
</dbReference>
<evidence type="ECO:0000313" key="6">
    <source>
        <dbReference type="EMBL" id="RZM79095.1"/>
    </source>
</evidence>
<evidence type="ECO:0000313" key="7">
    <source>
        <dbReference type="Proteomes" id="UP000292459"/>
    </source>
</evidence>
<evidence type="ECO:0000256" key="4">
    <source>
        <dbReference type="ARBA" id="ARBA00023136"/>
    </source>
</evidence>
<dbReference type="Gene3D" id="1.20.120.1630">
    <property type="match status" value="1"/>
</dbReference>
<accession>A0A4Q7ECY3</accession>
<dbReference type="GO" id="GO:0008168">
    <property type="term" value="F:methyltransferase activity"/>
    <property type="evidence" value="ECO:0007669"/>
    <property type="project" value="UniProtKB-KW"/>
</dbReference>
<dbReference type="InterPro" id="IPR007318">
    <property type="entry name" value="Phopholipid_MeTrfase"/>
</dbReference>
<evidence type="ECO:0000256" key="2">
    <source>
        <dbReference type="ARBA" id="ARBA00022692"/>
    </source>
</evidence>
<feature type="transmembrane region" description="Helical" evidence="5">
    <location>
        <begin position="93"/>
        <end position="123"/>
    </location>
</feature>
<name>A0A4Q7ECY3_9CYAN</name>
<comment type="caution">
    <text evidence="6">The sequence shown here is derived from an EMBL/GenBank/DDBJ whole genome shotgun (WGS) entry which is preliminary data.</text>
</comment>
<keyword evidence="2 5" id="KW-0812">Transmembrane</keyword>
<keyword evidence="7" id="KW-1185">Reference proteome</keyword>
<proteinExistence type="predicted"/>
<keyword evidence="6" id="KW-0808">Transferase</keyword>
<dbReference type="EMBL" id="QVFV01000002">
    <property type="protein sequence ID" value="RZM79095.1"/>
    <property type="molecule type" value="Genomic_DNA"/>
</dbReference>
<keyword evidence="3 5" id="KW-1133">Transmembrane helix</keyword>
<dbReference type="PANTHER" id="PTHR12714:SF24">
    <property type="entry name" value="SLR1182 PROTEIN"/>
    <property type="match status" value="1"/>
</dbReference>
<dbReference type="Proteomes" id="UP000292459">
    <property type="component" value="Unassembled WGS sequence"/>
</dbReference>
<gene>
    <name evidence="6" type="ORF">DYY88_10050</name>
</gene>
<protein>
    <submittedName>
        <fullName evidence="6">Isoprenylcysteine carboxylmethyltransferase family protein</fullName>
    </submittedName>
</protein>
<dbReference type="OrthoDB" id="5471300at2"/>
<dbReference type="PANTHER" id="PTHR12714">
    <property type="entry name" value="PROTEIN-S ISOPRENYLCYSTEINE O-METHYLTRANSFERASE"/>
    <property type="match status" value="1"/>
</dbReference>
<feature type="transmembrane region" description="Helical" evidence="5">
    <location>
        <begin position="12"/>
        <end position="34"/>
    </location>
</feature>
<comment type="subcellular location">
    <subcellularLocation>
        <location evidence="1">Endomembrane system</location>
        <topology evidence="1">Multi-pass membrane protein</topology>
    </subcellularLocation>
</comment>
<dbReference type="AlphaFoldDB" id="A0A4Q7ECY3"/>
<dbReference type="Pfam" id="PF04191">
    <property type="entry name" value="PEMT"/>
    <property type="match status" value="1"/>
</dbReference>
<sequence length="154" mass="16591">MLSSMELKIPPVAVIAVFAVLMVVVTRLLPGLTWLVSGRLVMAVALALLGGAISLAGVVAFRQHQTTVNPMVPTAAATIVSTGSYRFTRNPMYLGFVLGLMGWAVFLSNAGAALLVLGCVLYLTQFQIKPEEQAMLTKFGIPFSDYMASVRRWL</sequence>
<keyword evidence="6" id="KW-0489">Methyltransferase</keyword>
<evidence type="ECO:0000256" key="1">
    <source>
        <dbReference type="ARBA" id="ARBA00004127"/>
    </source>
</evidence>
<keyword evidence="4 5" id="KW-0472">Membrane</keyword>
<dbReference type="RefSeq" id="WP_130199387.1">
    <property type="nucleotide sequence ID" value="NZ_QVFV01000002.1"/>
</dbReference>
<dbReference type="GO" id="GO:0012505">
    <property type="term" value="C:endomembrane system"/>
    <property type="evidence" value="ECO:0007669"/>
    <property type="project" value="UniProtKB-SubCell"/>
</dbReference>
<reference evidence="6 7" key="1">
    <citation type="submission" date="2018-11" db="EMBL/GenBank/DDBJ databases">
        <title>Whole genome sequencing of an environmental sample.</title>
        <authorList>
            <person name="Sarangi A.N."/>
            <person name="Singh D."/>
            <person name="Tripathy S."/>
        </authorList>
    </citation>
    <scope>NUCLEOTIDE SEQUENCE [LARGE SCALE GENOMIC DNA]</scope>
    <source>
        <strain evidence="6 7">Lakshadweep</strain>
    </source>
</reference>
<feature type="transmembrane region" description="Helical" evidence="5">
    <location>
        <begin position="40"/>
        <end position="61"/>
    </location>
</feature>
<evidence type="ECO:0000256" key="5">
    <source>
        <dbReference type="SAM" id="Phobius"/>
    </source>
</evidence>
<organism evidence="6 7">
    <name type="scientific">Leptolyngbya iicbica LK</name>
    <dbReference type="NCBI Taxonomy" id="2294035"/>
    <lineage>
        <taxon>Bacteria</taxon>
        <taxon>Bacillati</taxon>
        <taxon>Cyanobacteriota</taxon>
        <taxon>Cyanophyceae</taxon>
        <taxon>Leptolyngbyales</taxon>
        <taxon>Leptolyngbyaceae</taxon>
        <taxon>Leptolyngbya group</taxon>
        <taxon>Leptolyngbya</taxon>
        <taxon>Leptolyngbya iicbica</taxon>
    </lineage>
</organism>